<dbReference type="Proteomes" id="UP000051236">
    <property type="component" value="Unassembled WGS sequence"/>
</dbReference>
<dbReference type="PATRIC" id="fig|1423734.3.peg.176"/>
<dbReference type="RefSeq" id="WP_035451808.1">
    <property type="nucleotide sequence ID" value="NZ_AZGA01000065.1"/>
</dbReference>
<keyword evidence="1" id="KW-0812">Transmembrane</keyword>
<keyword evidence="3" id="KW-1185">Reference proteome</keyword>
<feature type="transmembrane region" description="Helical" evidence="1">
    <location>
        <begin position="27"/>
        <end position="46"/>
    </location>
</feature>
<reference evidence="2 3" key="1">
    <citation type="journal article" date="2015" name="Genome Announc.">
        <title>Expanding the biotechnology potential of lactobacilli through comparative genomics of 213 strains and associated genera.</title>
        <authorList>
            <person name="Sun Z."/>
            <person name="Harris H.M."/>
            <person name="McCann A."/>
            <person name="Guo C."/>
            <person name="Argimon S."/>
            <person name="Zhang W."/>
            <person name="Yang X."/>
            <person name="Jeffery I.B."/>
            <person name="Cooney J.C."/>
            <person name="Kagawa T.F."/>
            <person name="Liu W."/>
            <person name="Song Y."/>
            <person name="Salvetti E."/>
            <person name="Wrobel A."/>
            <person name="Rasinkangas P."/>
            <person name="Parkhill J."/>
            <person name="Rea M.C."/>
            <person name="O'Sullivan O."/>
            <person name="Ritari J."/>
            <person name="Douillard F.P."/>
            <person name="Paul Ross R."/>
            <person name="Yang R."/>
            <person name="Briner A.E."/>
            <person name="Felis G.E."/>
            <person name="de Vos W.M."/>
            <person name="Barrangou R."/>
            <person name="Klaenhammer T.R."/>
            <person name="Caufield P.W."/>
            <person name="Cui Y."/>
            <person name="Zhang H."/>
            <person name="O'Toole P.W."/>
        </authorList>
    </citation>
    <scope>NUCLEOTIDE SEQUENCE [LARGE SCALE GENOMIC DNA]</scope>
    <source>
        <strain evidence="2 3">DSM 18527</strain>
    </source>
</reference>
<dbReference type="STRING" id="1423734.FC83_GL000176"/>
<accession>X0PDI8</accession>
<protein>
    <submittedName>
        <fullName evidence="2">Uncharacterized protein</fullName>
    </submittedName>
</protein>
<keyword evidence="1" id="KW-0472">Membrane</keyword>
<dbReference type="EMBL" id="AZGA01000065">
    <property type="protein sequence ID" value="KRM32890.1"/>
    <property type="molecule type" value="Genomic_DNA"/>
</dbReference>
<dbReference type="AlphaFoldDB" id="X0PDI8"/>
<evidence type="ECO:0000256" key="1">
    <source>
        <dbReference type="SAM" id="Phobius"/>
    </source>
</evidence>
<evidence type="ECO:0000313" key="3">
    <source>
        <dbReference type="Proteomes" id="UP000051236"/>
    </source>
</evidence>
<organism evidence="2 3">
    <name type="scientific">Agrilactobacillus composti DSM 18527 = JCM 14202</name>
    <dbReference type="NCBI Taxonomy" id="1423734"/>
    <lineage>
        <taxon>Bacteria</taxon>
        <taxon>Bacillati</taxon>
        <taxon>Bacillota</taxon>
        <taxon>Bacilli</taxon>
        <taxon>Lactobacillales</taxon>
        <taxon>Lactobacillaceae</taxon>
        <taxon>Agrilactobacillus</taxon>
    </lineage>
</organism>
<keyword evidence="1" id="KW-1133">Transmembrane helix</keyword>
<sequence length="214" mass="25265">MLKTYMNAEKQKRIVNDLINNYKFPNILHLQILLVSIVFIFWIWIFLTSPNQSLSANIYTGIFAVPLTLAAWFLYGHILMRKMRHIFLKVHFDPENFYFLTEPKSIDVDQLAPENRKFGTAFNQAKKQILTKPAENNYELMLETDEVYFLLSRAKQRKAIFRQPYMLTIIDKSPENMAIIKNTDNFRKMLAPYLEKYIRAKTKLSDDTNSPNRG</sequence>
<gene>
    <name evidence="2" type="ORF">FC83_GL000176</name>
</gene>
<comment type="caution">
    <text evidence="2">The sequence shown here is derived from an EMBL/GenBank/DDBJ whole genome shotgun (WGS) entry which is preliminary data.</text>
</comment>
<evidence type="ECO:0000313" key="2">
    <source>
        <dbReference type="EMBL" id="KRM32890.1"/>
    </source>
</evidence>
<feature type="transmembrane region" description="Helical" evidence="1">
    <location>
        <begin position="58"/>
        <end position="79"/>
    </location>
</feature>
<name>X0PDI8_9LACO</name>
<proteinExistence type="predicted"/>